<evidence type="ECO:0000313" key="1">
    <source>
        <dbReference type="EMBL" id="ABX10605.1"/>
    </source>
</evidence>
<sequence>MLPRSCCHYPCADRSSSVKQHDSGRMCRLQGLCGRSFVQMFIVQTFPEVMSRLGGGRQCHFGRTCGCSLVSDFCDGVVDPRNRGMDFIVLFPAHACAPCG</sequence>
<proteinExistence type="predicted"/>
<organism evidence="1">
    <name type="scientific">uncultured planctomycete 6N14</name>
    <dbReference type="NCBI Taxonomy" id="455069"/>
    <lineage>
        <taxon>Bacteria</taxon>
        <taxon>Pseudomonadati</taxon>
        <taxon>Planctomycetota</taxon>
        <taxon>Planctomycetia</taxon>
        <taxon>Planctomycetales</taxon>
        <taxon>environmental samples</taxon>
    </lineage>
</organism>
<accession>A9LGT4</accession>
<gene>
    <name evidence="1" type="ORF">6N14_12</name>
</gene>
<dbReference type="EMBL" id="EF591885">
    <property type="protein sequence ID" value="ABX10605.1"/>
    <property type="molecule type" value="Genomic_DNA"/>
</dbReference>
<name>A9LGT4_9BACT</name>
<protein>
    <submittedName>
        <fullName evidence="1">Uncharacterized protein</fullName>
    </submittedName>
</protein>
<reference evidence="1" key="1">
    <citation type="journal article" date="2007" name="ISME J.">
        <title>Fosmids of novel marine Planctomycetes from the Namibian and Oregon coast upwelling systems and their cross-comparison with planctomycete genomes.</title>
        <authorList>
            <person name="Woebken D."/>
            <person name="Teeling H."/>
            <person name="Wecker P."/>
            <person name="Dumitriu A."/>
            <person name="Kostadinov I."/>
            <person name="DeLong E.F."/>
            <person name="Amann R."/>
            <person name="Gloeckner F.O."/>
        </authorList>
    </citation>
    <scope>NUCLEOTIDE SEQUENCE</scope>
</reference>
<dbReference type="AlphaFoldDB" id="A9LGT4"/>